<evidence type="ECO:0000256" key="1">
    <source>
        <dbReference type="SAM" id="MobiDB-lite"/>
    </source>
</evidence>
<dbReference type="NCBIfam" id="TIGR03696">
    <property type="entry name" value="Rhs_assc_core"/>
    <property type="match status" value="1"/>
</dbReference>
<reference evidence="2 3" key="1">
    <citation type="journal article" date="2021" name="ACS Chem. Biol.">
        <title>Genomic-Led Discovery of a Novel Glycopeptide Antibiotic by Nonomuraea coxensis DSM 45129.</title>
        <authorList>
            <person name="Yushchuk O."/>
            <person name="Vior N.M."/>
            <person name="Andreo-Vidal A."/>
            <person name="Berini F."/>
            <person name="Ruckert C."/>
            <person name="Busche T."/>
            <person name="Binda E."/>
            <person name="Kalinowski J."/>
            <person name="Truman A.W."/>
            <person name="Marinelli F."/>
        </authorList>
    </citation>
    <scope>NUCLEOTIDE SEQUENCE [LARGE SCALE GENOMIC DNA]</scope>
    <source>
        <strain evidence="2 3">DSM 45129</strain>
    </source>
</reference>
<dbReference type="Gene3D" id="2.180.10.10">
    <property type="entry name" value="RHS repeat-associated core"/>
    <property type="match status" value="1"/>
</dbReference>
<dbReference type="InterPro" id="IPR022385">
    <property type="entry name" value="Rhs_assc_core"/>
</dbReference>
<organism evidence="2 3">
    <name type="scientific">Nonomuraea coxensis DSM 45129</name>
    <dbReference type="NCBI Taxonomy" id="1122611"/>
    <lineage>
        <taxon>Bacteria</taxon>
        <taxon>Bacillati</taxon>
        <taxon>Actinomycetota</taxon>
        <taxon>Actinomycetes</taxon>
        <taxon>Streptosporangiales</taxon>
        <taxon>Streptosporangiaceae</taxon>
        <taxon>Nonomuraea</taxon>
    </lineage>
</organism>
<dbReference type="PANTHER" id="PTHR32305">
    <property type="match status" value="1"/>
</dbReference>
<feature type="region of interest" description="Disordered" evidence="1">
    <location>
        <begin position="1"/>
        <end position="23"/>
    </location>
</feature>
<feature type="compositionally biased region" description="Basic and acidic residues" evidence="1">
    <location>
        <begin position="8"/>
        <end position="20"/>
    </location>
</feature>
<evidence type="ECO:0000313" key="2">
    <source>
        <dbReference type="EMBL" id="QYC45476.1"/>
    </source>
</evidence>
<dbReference type="Proteomes" id="UP000824681">
    <property type="component" value="Chromosome"/>
</dbReference>
<dbReference type="RefSeq" id="WP_211212706.1">
    <property type="nucleotide sequence ID" value="NZ_CP068985.1"/>
</dbReference>
<dbReference type="InterPro" id="IPR050708">
    <property type="entry name" value="T6SS_VgrG/RHS"/>
</dbReference>
<dbReference type="EC" id="3.1.-.-" evidence="2"/>
<feature type="compositionally biased region" description="Low complexity" evidence="1">
    <location>
        <begin position="299"/>
        <end position="318"/>
    </location>
</feature>
<dbReference type="EMBL" id="CP068985">
    <property type="protein sequence ID" value="QYC45476.1"/>
    <property type="molecule type" value="Genomic_DNA"/>
</dbReference>
<gene>
    <name evidence="2" type="primary">wapA11</name>
    <name evidence="2" type="ORF">Nocox_39665</name>
</gene>
<feature type="region of interest" description="Disordered" evidence="1">
    <location>
        <begin position="297"/>
        <end position="327"/>
    </location>
</feature>
<sequence length="372" mass="39336">MNTYTYDPLDRTTSKTEKEGTTSAKTTTYSYLGLSGEVLDEEVAGKLTKSFQYAPWGERLSQVKIKTDSSEESSYYGYNPHTDVEQITKETGDTRATYGYTAYGKNDDKLFTGVDKPDPVDPTAKEEYNPYRFNAKRWDNSTGMYDMGFRDYNPNLNRFLNLDTYNDALDDLALSLDPWTANRYAFAGGNPISNIEIDGHDFWDDLSRAAAFGADPGSAGSILAHGAETAAGLAAMVWGAGSAIGGGAACLTGVGCIVGAPAVAAGAGVITAGAATAGVGTSGLINDIRHIVQAAVGEGSDSSSNNTNRSSSSSTGNGEVAKSKGQLAQESGDEYERFLWNKFGHEGGFKGVFEFDRGGAAGVRSLVTLSDG</sequence>
<keyword evidence="2" id="KW-0378">Hydrolase</keyword>
<name>A0ABX8UDE3_9ACTN</name>
<keyword evidence="3" id="KW-1185">Reference proteome</keyword>
<dbReference type="GO" id="GO:0016787">
    <property type="term" value="F:hydrolase activity"/>
    <property type="evidence" value="ECO:0007669"/>
    <property type="project" value="UniProtKB-KW"/>
</dbReference>
<protein>
    <submittedName>
        <fullName evidence="2">tRNA nuclease WapA</fullName>
        <ecNumber evidence="2">3.1.-.-</ecNumber>
    </submittedName>
</protein>
<accession>A0ABX8UDE3</accession>
<dbReference type="PANTHER" id="PTHR32305:SF17">
    <property type="entry name" value="TRNA NUCLEASE WAPA"/>
    <property type="match status" value="1"/>
</dbReference>
<evidence type="ECO:0000313" key="3">
    <source>
        <dbReference type="Proteomes" id="UP000824681"/>
    </source>
</evidence>
<proteinExistence type="predicted"/>